<dbReference type="EMBL" id="NHYD01003874">
    <property type="protein sequence ID" value="PPQ71182.1"/>
    <property type="molecule type" value="Genomic_DNA"/>
</dbReference>
<evidence type="ECO:0000256" key="1">
    <source>
        <dbReference type="SAM" id="MobiDB-lite"/>
    </source>
</evidence>
<evidence type="ECO:0000313" key="3">
    <source>
        <dbReference type="Proteomes" id="UP000283269"/>
    </source>
</evidence>
<keyword evidence="3" id="KW-1185">Reference proteome</keyword>
<evidence type="ECO:0000313" key="2">
    <source>
        <dbReference type="EMBL" id="PPQ71182.1"/>
    </source>
</evidence>
<dbReference type="InParanoid" id="A0A409VY27"/>
<name>A0A409VY27_PSICY</name>
<comment type="caution">
    <text evidence="2">The sequence shown here is derived from an EMBL/GenBank/DDBJ whole genome shotgun (WGS) entry which is preliminary data.</text>
</comment>
<feature type="region of interest" description="Disordered" evidence="1">
    <location>
        <begin position="1"/>
        <end position="33"/>
    </location>
</feature>
<dbReference type="Proteomes" id="UP000283269">
    <property type="component" value="Unassembled WGS sequence"/>
</dbReference>
<protein>
    <submittedName>
        <fullName evidence="2">Uncharacterized protein</fullName>
    </submittedName>
</protein>
<dbReference type="AlphaFoldDB" id="A0A409VY27"/>
<organism evidence="2 3">
    <name type="scientific">Psilocybe cyanescens</name>
    <dbReference type="NCBI Taxonomy" id="93625"/>
    <lineage>
        <taxon>Eukaryota</taxon>
        <taxon>Fungi</taxon>
        <taxon>Dikarya</taxon>
        <taxon>Basidiomycota</taxon>
        <taxon>Agaricomycotina</taxon>
        <taxon>Agaricomycetes</taxon>
        <taxon>Agaricomycetidae</taxon>
        <taxon>Agaricales</taxon>
        <taxon>Agaricineae</taxon>
        <taxon>Strophariaceae</taxon>
        <taxon>Psilocybe</taxon>
    </lineage>
</organism>
<accession>A0A409VY27</accession>
<proteinExistence type="predicted"/>
<reference evidence="2 3" key="1">
    <citation type="journal article" date="2018" name="Evol. Lett.">
        <title>Horizontal gene cluster transfer increased hallucinogenic mushroom diversity.</title>
        <authorList>
            <person name="Reynolds H.T."/>
            <person name="Vijayakumar V."/>
            <person name="Gluck-Thaler E."/>
            <person name="Korotkin H.B."/>
            <person name="Matheny P.B."/>
            <person name="Slot J.C."/>
        </authorList>
    </citation>
    <scope>NUCLEOTIDE SEQUENCE [LARGE SCALE GENOMIC DNA]</scope>
    <source>
        <strain evidence="2 3">2631</strain>
    </source>
</reference>
<sequence>MLARSPLPRACNLATPNEGDGDGDGGGGGDMLIMARNHSQSTVQSLQRFRGTSLSIKVRYVAQSQRHYPGPRIIAHSALAHLAPMPLSSLSFSTPGWAFAAEITTQKTEARGGKE</sequence>
<gene>
    <name evidence="2" type="ORF">CVT25_004822</name>
</gene>